<gene>
    <name evidence="5" type="ORF">IAA28_02290</name>
</gene>
<comment type="caution">
    <text evidence="5">The sequence shown here is derived from an EMBL/GenBank/DDBJ whole genome shotgun (WGS) entry which is preliminary data.</text>
</comment>
<evidence type="ECO:0000256" key="1">
    <source>
        <dbReference type="ARBA" id="ARBA00008857"/>
    </source>
</evidence>
<dbReference type="Pfam" id="PF14659">
    <property type="entry name" value="Phage_int_SAM_3"/>
    <property type="match status" value="1"/>
</dbReference>
<feature type="non-terminal residue" evidence="5">
    <location>
        <position position="81"/>
    </location>
</feature>
<evidence type="ECO:0000313" key="5">
    <source>
        <dbReference type="EMBL" id="HIX51617.1"/>
    </source>
</evidence>
<dbReference type="GO" id="GO:0003677">
    <property type="term" value="F:DNA binding"/>
    <property type="evidence" value="ECO:0007669"/>
    <property type="project" value="UniProtKB-UniRule"/>
</dbReference>
<evidence type="ECO:0000256" key="3">
    <source>
        <dbReference type="PROSITE-ProRule" id="PRU01248"/>
    </source>
</evidence>
<feature type="domain" description="Core-binding (CB)" evidence="4">
    <location>
        <begin position="12"/>
        <end position="81"/>
    </location>
</feature>
<dbReference type="InterPro" id="IPR010998">
    <property type="entry name" value="Integrase_recombinase_N"/>
</dbReference>
<dbReference type="AlphaFoldDB" id="A0A9D1W4D5"/>
<evidence type="ECO:0000259" key="4">
    <source>
        <dbReference type="PROSITE" id="PS51900"/>
    </source>
</evidence>
<proteinExistence type="inferred from homology"/>
<name>A0A9D1W4D5_9FIRM</name>
<dbReference type="InterPro" id="IPR044068">
    <property type="entry name" value="CB"/>
</dbReference>
<accession>A0A9D1W4D5</accession>
<keyword evidence="2 3" id="KW-0238">DNA-binding</keyword>
<evidence type="ECO:0000256" key="2">
    <source>
        <dbReference type="ARBA" id="ARBA00023125"/>
    </source>
</evidence>
<dbReference type="EMBL" id="DXEU01000040">
    <property type="protein sequence ID" value="HIX51617.1"/>
    <property type="molecule type" value="Genomic_DNA"/>
</dbReference>
<dbReference type="PROSITE" id="PS51900">
    <property type="entry name" value="CB"/>
    <property type="match status" value="1"/>
</dbReference>
<dbReference type="Proteomes" id="UP000886780">
    <property type="component" value="Unassembled WGS sequence"/>
</dbReference>
<organism evidence="5 6">
    <name type="scientific">Candidatus Lachnoclostridium stercoripullorum</name>
    <dbReference type="NCBI Taxonomy" id="2838635"/>
    <lineage>
        <taxon>Bacteria</taxon>
        <taxon>Bacillati</taxon>
        <taxon>Bacillota</taxon>
        <taxon>Clostridia</taxon>
        <taxon>Lachnospirales</taxon>
        <taxon>Lachnospiraceae</taxon>
    </lineage>
</organism>
<dbReference type="InterPro" id="IPR011010">
    <property type="entry name" value="DNA_brk_join_enz"/>
</dbReference>
<evidence type="ECO:0000313" key="6">
    <source>
        <dbReference type="Proteomes" id="UP000886780"/>
    </source>
</evidence>
<sequence length="81" mass="9658">MKKIKMNIKNGRTFEQGCEDYIVDCKARNLRDGTIKHYRDAFKQIFKYLDKNMLIEDMTKEVFADFMLALRENKAVNEMSI</sequence>
<protein>
    <submittedName>
        <fullName evidence="5">Phage integrase SAM-like domain-containing protein</fullName>
    </submittedName>
</protein>
<reference evidence="5" key="2">
    <citation type="submission" date="2021-04" db="EMBL/GenBank/DDBJ databases">
        <authorList>
            <person name="Gilroy R."/>
        </authorList>
    </citation>
    <scope>NUCLEOTIDE SEQUENCE</scope>
    <source>
        <strain evidence="5">ChiGjej4B4-12881</strain>
    </source>
</reference>
<dbReference type="InterPro" id="IPR004107">
    <property type="entry name" value="Integrase_SAM-like_N"/>
</dbReference>
<reference evidence="5" key="1">
    <citation type="journal article" date="2021" name="PeerJ">
        <title>Extensive microbial diversity within the chicken gut microbiome revealed by metagenomics and culture.</title>
        <authorList>
            <person name="Gilroy R."/>
            <person name="Ravi A."/>
            <person name="Getino M."/>
            <person name="Pursley I."/>
            <person name="Horton D.L."/>
            <person name="Alikhan N.F."/>
            <person name="Baker D."/>
            <person name="Gharbi K."/>
            <person name="Hall N."/>
            <person name="Watson M."/>
            <person name="Adriaenssens E.M."/>
            <person name="Foster-Nyarko E."/>
            <person name="Jarju S."/>
            <person name="Secka A."/>
            <person name="Antonio M."/>
            <person name="Oren A."/>
            <person name="Chaudhuri R.R."/>
            <person name="La Ragione R."/>
            <person name="Hildebrand F."/>
            <person name="Pallen M.J."/>
        </authorList>
    </citation>
    <scope>NUCLEOTIDE SEQUENCE</scope>
    <source>
        <strain evidence="5">ChiGjej4B4-12881</strain>
    </source>
</reference>
<dbReference type="Gene3D" id="1.10.150.130">
    <property type="match status" value="1"/>
</dbReference>
<dbReference type="SUPFAM" id="SSF56349">
    <property type="entry name" value="DNA breaking-rejoining enzymes"/>
    <property type="match status" value="1"/>
</dbReference>
<comment type="similarity">
    <text evidence="1">Belongs to the 'phage' integrase family.</text>
</comment>